<keyword evidence="2" id="KW-0408">Iron</keyword>
<comment type="similarity">
    <text evidence="1 3">Belongs to the pirin family.</text>
</comment>
<dbReference type="PIRSF" id="PIRSF006232">
    <property type="entry name" value="Pirin"/>
    <property type="match status" value="1"/>
</dbReference>
<dbReference type="Proteomes" id="UP000587991">
    <property type="component" value="Unassembled WGS sequence"/>
</dbReference>
<name>A0A847RY48_9NEIS</name>
<proteinExistence type="inferred from homology"/>
<gene>
    <name evidence="6" type="ORF">HF682_12965</name>
</gene>
<dbReference type="AlphaFoldDB" id="A0A847RY48"/>
<protein>
    <submittedName>
        <fullName evidence="6">Pirin family protein</fullName>
    </submittedName>
</protein>
<dbReference type="InterPro" id="IPR014710">
    <property type="entry name" value="RmlC-like_jellyroll"/>
</dbReference>
<accession>A0A847RY48</accession>
<dbReference type="Pfam" id="PF17954">
    <property type="entry name" value="Pirin_C_2"/>
    <property type="match status" value="1"/>
</dbReference>
<organism evidence="6 7">
    <name type="scientific">Leeia aquatica</name>
    <dbReference type="NCBI Taxonomy" id="2725557"/>
    <lineage>
        <taxon>Bacteria</taxon>
        <taxon>Pseudomonadati</taxon>
        <taxon>Pseudomonadota</taxon>
        <taxon>Betaproteobacteria</taxon>
        <taxon>Neisseriales</taxon>
        <taxon>Leeiaceae</taxon>
        <taxon>Leeia</taxon>
    </lineage>
</organism>
<dbReference type="InterPro" id="IPR011051">
    <property type="entry name" value="RmlC_Cupin_sf"/>
</dbReference>
<evidence type="ECO:0000313" key="7">
    <source>
        <dbReference type="Proteomes" id="UP000587991"/>
    </source>
</evidence>
<comment type="cofactor">
    <cofactor evidence="2">
        <name>Fe cation</name>
        <dbReference type="ChEBI" id="CHEBI:24875"/>
    </cofactor>
    <text evidence="2">Binds 1 Fe cation per subunit.</text>
</comment>
<feature type="domain" description="Quercetin 2,3-dioxygenase C-terminal cupin" evidence="5">
    <location>
        <begin position="145"/>
        <end position="228"/>
    </location>
</feature>
<feature type="domain" description="Pirin N-terminal" evidence="4">
    <location>
        <begin position="9"/>
        <end position="118"/>
    </location>
</feature>
<dbReference type="RefSeq" id="WP_168877747.1">
    <property type="nucleotide sequence ID" value="NZ_JABAIM010000003.1"/>
</dbReference>
<dbReference type="InterPro" id="IPR003829">
    <property type="entry name" value="Pirin_N_dom"/>
</dbReference>
<evidence type="ECO:0000313" key="6">
    <source>
        <dbReference type="EMBL" id="NLR76070.1"/>
    </source>
</evidence>
<dbReference type="GO" id="GO:0046872">
    <property type="term" value="F:metal ion binding"/>
    <property type="evidence" value="ECO:0007669"/>
    <property type="project" value="UniProtKB-KW"/>
</dbReference>
<dbReference type="PANTHER" id="PTHR43212">
    <property type="entry name" value="QUERCETIN 2,3-DIOXYGENASE"/>
    <property type="match status" value="1"/>
</dbReference>
<reference evidence="6 7" key="1">
    <citation type="submission" date="2020-04" db="EMBL/GenBank/DDBJ databases">
        <title>Draft genome of Leeia sp. IMCC25680.</title>
        <authorList>
            <person name="Song J."/>
            <person name="Cho J.-C."/>
        </authorList>
    </citation>
    <scope>NUCLEOTIDE SEQUENCE [LARGE SCALE GENOMIC DNA]</scope>
    <source>
        <strain evidence="6 7">IMCC25680</strain>
    </source>
</reference>
<feature type="binding site" evidence="2">
    <location>
        <position position="56"/>
    </location>
    <ligand>
        <name>Fe cation</name>
        <dbReference type="ChEBI" id="CHEBI:24875"/>
    </ligand>
</feature>
<evidence type="ECO:0000259" key="4">
    <source>
        <dbReference type="Pfam" id="PF02678"/>
    </source>
</evidence>
<dbReference type="Pfam" id="PF02678">
    <property type="entry name" value="Pirin"/>
    <property type="match status" value="1"/>
</dbReference>
<dbReference type="SUPFAM" id="SSF51182">
    <property type="entry name" value="RmlC-like cupins"/>
    <property type="match status" value="1"/>
</dbReference>
<comment type="caution">
    <text evidence="6">The sequence shown here is derived from an EMBL/GenBank/DDBJ whole genome shotgun (WGS) entry which is preliminary data.</text>
</comment>
<evidence type="ECO:0000256" key="1">
    <source>
        <dbReference type="ARBA" id="ARBA00008416"/>
    </source>
</evidence>
<dbReference type="Gene3D" id="2.60.120.10">
    <property type="entry name" value="Jelly Rolls"/>
    <property type="match status" value="2"/>
</dbReference>
<feature type="binding site" evidence="2">
    <location>
        <position position="58"/>
    </location>
    <ligand>
        <name>Fe cation</name>
        <dbReference type="ChEBI" id="CHEBI:24875"/>
    </ligand>
</feature>
<dbReference type="CDD" id="cd02910">
    <property type="entry name" value="cupin_Yhhw_N"/>
    <property type="match status" value="1"/>
</dbReference>
<keyword evidence="2" id="KW-0479">Metal-binding</keyword>
<dbReference type="InterPro" id="IPR041602">
    <property type="entry name" value="Quercetinase_C"/>
</dbReference>
<sequence length="229" mass="25331">MQWRRAAERGKADHGWLQSWHSFSFAGYYDPAFMGFGPLRVINEDIIAPGAGFATHGHRDMEIVTWMLSGQLNHQDSMGHQASLRPGELQYMSAGSGVEHSEYNGSTTAPAHLLQIWIEPWVRGEAPRYQQTHVDAAALAQSWVLLLSPDGALGSISIKQDARVYALRLSGEQRGMVPAGCRRYLHLVRGLLRANGQPMQAGDALMLDPGDVLMLDQAEQAEVLRFDLP</sequence>
<feature type="binding site" evidence="2">
    <location>
        <position position="100"/>
    </location>
    <ligand>
        <name>Fe cation</name>
        <dbReference type="ChEBI" id="CHEBI:24875"/>
    </ligand>
</feature>
<dbReference type="InterPro" id="IPR012093">
    <property type="entry name" value="Pirin"/>
</dbReference>
<feature type="binding site" evidence="2">
    <location>
        <position position="102"/>
    </location>
    <ligand>
        <name>Fe cation</name>
        <dbReference type="ChEBI" id="CHEBI:24875"/>
    </ligand>
</feature>
<evidence type="ECO:0000256" key="2">
    <source>
        <dbReference type="PIRSR" id="PIRSR006232-1"/>
    </source>
</evidence>
<evidence type="ECO:0000256" key="3">
    <source>
        <dbReference type="RuleBase" id="RU003457"/>
    </source>
</evidence>
<dbReference type="PANTHER" id="PTHR43212:SF3">
    <property type="entry name" value="QUERCETIN 2,3-DIOXYGENASE"/>
    <property type="match status" value="1"/>
</dbReference>
<evidence type="ECO:0000259" key="5">
    <source>
        <dbReference type="Pfam" id="PF17954"/>
    </source>
</evidence>
<dbReference type="EMBL" id="JABAIM010000003">
    <property type="protein sequence ID" value="NLR76070.1"/>
    <property type="molecule type" value="Genomic_DNA"/>
</dbReference>
<keyword evidence="7" id="KW-1185">Reference proteome</keyword>